<evidence type="ECO:0000313" key="2">
    <source>
        <dbReference type="Proteomes" id="UP000613512"/>
    </source>
</evidence>
<reference evidence="1" key="1">
    <citation type="journal article" date="2014" name="Int. J. Syst. Evol. Microbiol.">
        <title>Complete genome sequence of Corynebacterium casei LMG S-19264T (=DSM 44701T), isolated from a smear-ripened cheese.</title>
        <authorList>
            <consortium name="US DOE Joint Genome Institute (JGI-PGF)"/>
            <person name="Walter F."/>
            <person name="Albersmeier A."/>
            <person name="Kalinowski J."/>
            <person name="Ruckert C."/>
        </authorList>
    </citation>
    <scope>NUCLEOTIDE SEQUENCE</scope>
    <source>
        <strain evidence="1">CGMCC 1.12408</strain>
    </source>
</reference>
<sequence>MTSELHVICQESCNNAPRKEILRDFTIALATNDLLQIKEWLHDQVTWSCIGHKQLSGKDVVSNEISLMHIDRPVELKIDHLITHGKTASVNGVVTFENNTQMAFCDVYEFAGAVKTAKIKEITSFRI</sequence>
<evidence type="ECO:0008006" key="3">
    <source>
        <dbReference type="Google" id="ProtNLM"/>
    </source>
</evidence>
<dbReference type="InterPro" id="IPR032710">
    <property type="entry name" value="NTF2-like_dom_sf"/>
</dbReference>
<comment type="caution">
    <text evidence="1">The sequence shown here is derived from an EMBL/GenBank/DDBJ whole genome shotgun (WGS) entry which is preliminary data.</text>
</comment>
<dbReference type="AlphaFoldDB" id="A0A916RW06"/>
<name>A0A916RW06_9BACI</name>
<gene>
    <name evidence="1" type="ORF">GCM10008025_16910</name>
</gene>
<accession>A0A916RW06</accession>
<protein>
    <recommendedName>
        <fullName evidence="3">Nuclear transport factor 2 family protein</fullName>
    </recommendedName>
</protein>
<reference evidence="1" key="2">
    <citation type="submission" date="2020-09" db="EMBL/GenBank/DDBJ databases">
        <authorList>
            <person name="Sun Q."/>
            <person name="Zhou Y."/>
        </authorList>
    </citation>
    <scope>NUCLEOTIDE SEQUENCE</scope>
    <source>
        <strain evidence="1">CGMCC 1.12408</strain>
    </source>
</reference>
<proteinExistence type="predicted"/>
<dbReference type="Gene3D" id="3.10.450.50">
    <property type="match status" value="1"/>
</dbReference>
<dbReference type="RefSeq" id="WP_188384252.1">
    <property type="nucleotide sequence ID" value="NZ_BMEY01000007.1"/>
</dbReference>
<dbReference type="EMBL" id="BMEY01000007">
    <property type="protein sequence ID" value="GGA73830.1"/>
    <property type="molecule type" value="Genomic_DNA"/>
</dbReference>
<evidence type="ECO:0000313" key="1">
    <source>
        <dbReference type="EMBL" id="GGA73830.1"/>
    </source>
</evidence>
<organism evidence="1 2">
    <name type="scientific">Ornithinibacillus halotolerans</name>
    <dbReference type="NCBI Taxonomy" id="1274357"/>
    <lineage>
        <taxon>Bacteria</taxon>
        <taxon>Bacillati</taxon>
        <taxon>Bacillota</taxon>
        <taxon>Bacilli</taxon>
        <taxon>Bacillales</taxon>
        <taxon>Bacillaceae</taxon>
        <taxon>Ornithinibacillus</taxon>
    </lineage>
</organism>
<dbReference type="SUPFAM" id="SSF54427">
    <property type="entry name" value="NTF2-like"/>
    <property type="match status" value="1"/>
</dbReference>
<dbReference type="Proteomes" id="UP000613512">
    <property type="component" value="Unassembled WGS sequence"/>
</dbReference>
<keyword evidence="2" id="KW-1185">Reference proteome</keyword>